<dbReference type="InterPro" id="IPR002941">
    <property type="entry name" value="DNA_methylase_N4/N6"/>
</dbReference>
<evidence type="ECO:0000256" key="3">
    <source>
        <dbReference type="ARBA" id="ARBA00022603"/>
    </source>
</evidence>
<dbReference type="EC" id="2.1.1.72" evidence="2"/>
<dbReference type="SUPFAM" id="SSF53335">
    <property type="entry name" value="S-adenosyl-L-methionine-dependent methyltransferases"/>
    <property type="match status" value="1"/>
</dbReference>
<organism evidence="8 9">
    <name type="scientific">Brucella intermedia</name>
    <dbReference type="NCBI Taxonomy" id="94625"/>
    <lineage>
        <taxon>Bacteria</taxon>
        <taxon>Pseudomonadati</taxon>
        <taxon>Pseudomonadota</taxon>
        <taxon>Alphaproteobacteria</taxon>
        <taxon>Hyphomicrobiales</taxon>
        <taxon>Brucellaceae</taxon>
        <taxon>Brucella/Ochrobactrum group</taxon>
        <taxon>Brucella</taxon>
    </lineage>
</organism>
<evidence type="ECO:0000256" key="4">
    <source>
        <dbReference type="ARBA" id="ARBA00022679"/>
    </source>
</evidence>
<keyword evidence="5" id="KW-0949">S-adenosyl-L-methionine</keyword>
<evidence type="ECO:0000313" key="8">
    <source>
        <dbReference type="EMBL" id="MBA8853436.1"/>
    </source>
</evidence>
<feature type="domain" description="DNA methylase N-4/N-6" evidence="7">
    <location>
        <begin position="202"/>
        <end position="528"/>
    </location>
</feature>
<evidence type="ECO:0000256" key="2">
    <source>
        <dbReference type="ARBA" id="ARBA00011900"/>
    </source>
</evidence>
<proteinExistence type="inferred from homology"/>
<dbReference type="InterPro" id="IPR002295">
    <property type="entry name" value="N4/N6-MTase_EcoPI_Mod-like"/>
</dbReference>
<dbReference type="PROSITE" id="PS00092">
    <property type="entry name" value="N6_MTASE"/>
    <property type="match status" value="1"/>
</dbReference>
<dbReference type="EMBL" id="JACGXG010000011">
    <property type="protein sequence ID" value="MBA8853436.1"/>
    <property type="molecule type" value="Genomic_DNA"/>
</dbReference>
<dbReference type="InterPro" id="IPR029063">
    <property type="entry name" value="SAM-dependent_MTases_sf"/>
</dbReference>
<dbReference type="PRINTS" id="PR00506">
    <property type="entry name" value="D21N6MTFRASE"/>
</dbReference>
<keyword evidence="3 8" id="KW-0489">Methyltransferase</keyword>
<keyword evidence="4 8" id="KW-0808">Transferase</keyword>
<dbReference type="Proteomes" id="UP000578622">
    <property type="component" value="Unassembled WGS sequence"/>
</dbReference>
<gene>
    <name evidence="8" type="ORF">FHW20_004417</name>
</gene>
<comment type="catalytic activity">
    <reaction evidence="6">
        <text>a 2'-deoxyadenosine in DNA + S-adenosyl-L-methionine = an N(6)-methyl-2'-deoxyadenosine in DNA + S-adenosyl-L-homocysteine + H(+)</text>
        <dbReference type="Rhea" id="RHEA:15197"/>
        <dbReference type="Rhea" id="RHEA-COMP:12418"/>
        <dbReference type="Rhea" id="RHEA-COMP:12419"/>
        <dbReference type="ChEBI" id="CHEBI:15378"/>
        <dbReference type="ChEBI" id="CHEBI:57856"/>
        <dbReference type="ChEBI" id="CHEBI:59789"/>
        <dbReference type="ChEBI" id="CHEBI:90615"/>
        <dbReference type="ChEBI" id="CHEBI:90616"/>
        <dbReference type="EC" id="2.1.1.72"/>
    </reaction>
</comment>
<keyword evidence="9" id="KW-1185">Reference proteome</keyword>
<comment type="similarity">
    <text evidence="1">Belongs to the N(4)/N(6)-methyltransferase family.</text>
</comment>
<protein>
    <recommendedName>
        <fullName evidence="2">site-specific DNA-methyltransferase (adenine-specific)</fullName>
        <ecNumber evidence="2">2.1.1.72</ecNumber>
    </recommendedName>
</protein>
<dbReference type="InterPro" id="IPR002052">
    <property type="entry name" value="DNA_methylase_N6_adenine_CS"/>
</dbReference>
<evidence type="ECO:0000256" key="6">
    <source>
        <dbReference type="ARBA" id="ARBA00047942"/>
    </source>
</evidence>
<evidence type="ECO:0000256" key="1">
    <source>
        <dbReference type="ARBA" id="ARBA00006594"/>
    </source>
</evidence>
<name>A0ABR6AVE5_9HYPH</name>
<dbReference type="GO" id="GO:0009007">
    <property type="term" value="F:site-specific DNA-methyltransferase (adenine-specific) activity"/>
    <property type="evidence" value="ECO:0007669"/>
    <property type="project" value="UniProtKB-EC"/>
</dbReference>
<sequence length="902" mass="101402">MVQDNLSGASIYKHKQESVQRPDVGVEAQFSSKKAPRTYRYDSSLAPELSWDENADRAFAEWLLTLVADAAEKGEAAVFAEPQVWQGTEERFTSLSQCAARLRSLTKPFLNWTGKAERQQVTVPTLPLFVHERHSTQAILETLKSHKALGTNLDLFGDIDLDVADKLDAYEHKGPWTNRLVLGDSLQVMNSLLEYEGMGGQVQMIYFDPPYGVKFGSNFQPFVRDKKVKDNHGKDDYMVREPEMVKAYRDTWELGLHSYLTYLRDRIMLSKELLTDSGSIFIQISDDNVHLVRNVLDEVFGRENFVSQIAFKKTGGFSGNYISSNHDLILWYAKRKEHMEYAPLYVAQPEPEPNDSNYVWLEFSDGEIRRMTPEERRREVPLPQGARVFRYGPLTSDGAAKEPQPFEFDGQTYYPGANSHWKTTSDGMDTLAKKGMLIKSGPKGLAWKMYWDNFPATAMDNVWPDTQSGGFNEAKLYVVQTTTKTISRCMLMSTKPGDLVLDITCGSATTAVVAEQWGRRWITCDTSRVPLALARQRLLTAAFPWYRLKNPAQGPAGGFVYERRKNRKGEEIGGLLPRTTLKSVAKNEEPETVTLVDRPEINNKITRVCGPFTVEATIQAAMSLEEDASQQAAQPQSSSPRAYLDRMIEVLRQSKTLRLPGNVTLELETVSPLADREYLHAEGVARNGTEKRIAFVFGPEDGAIGSEYVFNTHTEALQQGFQQLFLFGFAIQAKAREMLDKLKIPTVYVSVTPDVVMSDLLKTSKASEIFSITGLPDVELQAAGKRDDGTPLHRVVIKGLDIFRPDTMETDEIKAENLPCWMLDTNYNGMAFLASQVFFPKTSAWDNLQKSLKGQFADTVWEHLAGTVSEPFVLGDKKRIAVKAIDERGNELMVVKSAEGAR</sequence>
<dbReference type="GO" id="GO:0032259">
    <property type="term" value="P:methylation"/>
    <property type="evidence" value="ECO:0007669"/>
    <property type="project" value="UniProtKB-KW"/>
</dbReference>
<reference evidence="8 9" key="1">
    <citation type="submission" date="2020-07" db="EMBL/GenBank/DDBJ databases">
        <title>Genomic Encyclopedia of Type Strains, Phase IV (KMG-V): Genome sequencing to study the core and pangenomes of soil and plant-associated prokaryotes.</title>
        <authorList>
            <person name="Whitman W."/>
        </authorList>
    </citation>
    <scope>NUCLEOTIDE SEQUENCE [LARGE SCALE GENOMIC DNA]</scope>
    <source>
        <strain evidence="8 9">RH4WT92</strain>
    </source>
</reference>
<evidence type="ECO:0000256" key="5">
    <source>
        <dbReference type="ARBA" id="ARBA00022691"/>
    </source>
</evidence>
<dbReference type="RefSeq" id="WP_182511999.1">
    <property type="nucleotide sequence ID" value="NZ_JACGXG010000011.1"/>
</dbReference>
<evidence type="ECO:0000259" key="7">
    <source>
        <dbReference type="Pfam" id="PF01555"/>
    </source>
</evidence>
<evidence type="ECO:0000313" key="9">
    <source>
        <dbReference type="Proteomes" id="UP000578622"/>
    </source>
</evidence>
<comment type="caution">
    <text evidence="8">The sequence shown here is derived from an EMBL/GenBank/DDBJ whole genome shotgun (WGS) entry which is preliminary data.</text>
</comment>
<dbReference type="Gene3D" id="3.40.50.150">
    <property type="entry name" value="Vaccinia Virus protein VP39"/>
    <property type="match status" value="1"/>
</dbReference>
<accession>A0ABR6AVE5</accession>
<dbReference type="Pfam" id="PF01555">
    <property type="entry name" value="N6_N4_Mtase"/>
    <property type="match status" value="1"/>
</dbReference>